<feature type="transmembrane region" description="Helical" evidence="1">
    <location>
        <begin position="120"/>
        <end position="144"/>
    </location>
</feature>
<organism evidence="3 4">
    <name type="scientific">Paractinoplanes ovalisporus</name>
    <dbReference type="NCBI Taxonomy" id="2810368"/>
    <lineage>
        <taxon>Bacteria</taxon>
        <taxon>Bacillati</taxon>
        <taxon>Actinomycetota</taxon>
        <taxon>Actinomycetes</taxon>
        <taxon>Micromonosporales</taxon>
        <taxon>Micromonosporaceae</taxon>
        <taxon>Paractinoplanes</taxon>
    </lineage>
</organism>
<keyword evidence="1" id="KW-1133">Transmembrane helix</keyword>
<dbReference type="Pfam" id="PF09990">
    <property type="entry name" value="DUF2231"/>
    <property type="match status" value="1"/>
</dbReference>
<proteinExistence type="predicted"/>
<reference evidence="3 4" key="1">
    <citation type="submission" date="2021-01" db="EMBL/GenBank/DDBJ databases">
        <title>Actinoplanes sp. nov. LDG1-06 isolated from lichen.</title>
        <authorList>
            <person name="Saeng-In P."/>
            <person name="Phongsopitanun W."/>
            <person name="Kanchanasin P."/>
            <person name="Yuki M."/>
            <person name="Kudo T."/>
            <person name="Ohkuma M."/>
            <person name="Tanasupawat S."/>
        </authorList>
    </citation>
    <scope>NUCLEOTIDE SEQUENCE [LARGE SCALE GENOMIC DNA]</scope>
    <source>
        <strain evidence="3 4">LDG1-06</strain>
    </source>
</reference>
<dbReference type="InterPro" id="IPR019251">
    <property type="entry name" value="DUF2231_TM"/>
</dbReference>
<dbReference type="Proteomes" id="UP000632138">
    <property type="component" value="Unassembled WGS sequence"/>
</dbReference>
<accession>A0ABS2AQV9</accession>
<gene>
    <name evidence="3" type="ORF">JIG36_42820</name>
</gene>
<sequence length="158" mass="16679">MFDQINGLPVHVLVLHAAVVFVPLLALGAVVYALVPRWRPRMGWALALLAIVAPAATLVAKLSGEKLYDRLLGQGMSGPGKEILDDHMGFGGLTFWFTLALGVVSLVMVALTWRRGSTRLPLIGEVGGAVVLIALAAASGYYVYKTGDSGATAVWGSY</sequence>
<evidence type="ECO:0000313" key="3">
    <source>
        <dbReference type="EMBL" id="MBM2622257.1"/>
    </source>
</evidence>
<keyword evidence="1" id="KW-0472">Membrane</keyword>
<evidence type="ECO:0000256" key="1">
    <source>
        <dbReference type="SAM" id="Phobius"/>
    </source>
</evidence>
<feature type="transmembrane region" description="Helical" evidence="1">
    <location>
        <begin position="93"/>
        <end position="113"/>
    </location>
</feature>
<feature type="domain" description="DUF2231" evidence="2">
    <location>
        <begin position="7"/>
        <end position="155"/>
    </location>
</feature>
<comment type="caution">
    <text evidence="3">The sequence shown here is derived from an EMBL/GenBank/DDBJ whole genome shotgun (WGS) entry which is preliminary data.</text>
</comment>
<name>A0ABS2AQV9_9ACTN</name>
<protein>
    <recommendedName>
        <fullName evidence="2">DUF2231 domain-containing protein</fullName>
    </recommendedName>
</protein>
<evidence type="ECO:0000259" key="2">
    <source>
        <dbReference type="Pfam" id="PF09990"/>
    </source>
</evidence>
<dbReference type="EMBL" id="JAENHP010000024">
    <property type="protein sequence ID" value="MBM2622257.1"/>
    <property type="molecule type" value="Genomic_DNA"/>
</dbReference>
<feature type="transmembrane region" description="Helical" evidence="1">
    <location>
        <begin position="12"/>
        <end position="35"/>
    </location>
</feature>
<evidence type="ECO:0000313" key="4">
    <source>
        <dbReference type="Proteomes" id="UP000632138"/>
    </source>
</evidence>
<feature type="transmembrane region" description="Helical" evidence="1">
    <location>
        <begin position="42"/>
        <end position="62"/>
    </location>
</feature>
<keyword evidence="4" id="KW-1185">Reference proteome</keyword>
<keyword evidence="1" id="KW-0812">Transmembrane</keyword>
<dbReference type="RefSeq" id="WP_203382612.1">
    <property type="nucleotide sequence ID" value="NZ_JAENHP010000024.1"/>
</dbReference>